<sequence>MTYHTYHVLVLGWIASNSQDVNGVIFRDIVYERPMYKVYMTDCMKKIYFVIIVKGIYSRMVVTEDIETFHGNFRREACIKCSNKAVLHRHRLIDFVDVLIQRKIISYSLDIGKLINAHQLLRTTNRDAINEKPLLGYILLSTFFSSLIHRLSIPIK</sequence>
<name>A0AAD5P7P5_9FUNG</name>
<dbReference type="AlphaFoldDB" id="A0AAD5P7P5"/>
<organism evidence="1 2">
    <name type="scientific">Phascolomyces articulosus</name>
    <dbReference type="NCBI Taxonomy" id="60185"/>
    <lineage>
        <taxon>Eukaryota</taxon>
        <taxon>Fungi</taxon>
        <taxon>Fungi incertae sedis</taxon>
        <taxon>Mucoromycota</taxon>
        <taxon>Mucoromycotina</taxon>
        <taxon>Mucoromycetes</taxon>
        <taxon>Mucorales</taxon>
        <taxon>Lichtheimiaceae</taxon>
        <taxon>Phascolomyces</taxon>
    </lineage>
</organism>
<comment type="caution">
    <text evidence="1">The sequence shown here is derived from an EMBL/GenBank/DDBJ whole genome shotgun (WGS) entry which is preliminary data.</text>
</comment>
<evidence type="ECO:0000313" key="1">
    <source>
        <dbReference type="EMBL" id="KAI9244680.1"/>
    </source>
</evidence>
<gene>
    <name evidence="1" type="ORF">BDA99DRAFT_543918</name>
</gene>
<keyword evidence="2" id="KW-1185">Reference proteome</keyword>
<reference evidence="1" key="1">
    <citation type="journal article" date="2022" name="IScience">
        <title>Evolution of zygomycete secretomes and the origins of terrestrial fungal ecologies.</title>
        <authorList>
            <person name="Chang Y."/>
            <person name="Wang Y."/>
            <person name="Mondo S."/>
            <person name="Ahrendt S."/>
            <person name="Andreopoulos W."/>
            <person name="Barry K."/>
            <person name="Beard J."/>
            <person name="Benny G.L."/>
            <person name="Blankenship S."/>
            <person name="Bonito G."/>
            <person name="Cuomo C."/>
            <person name="Desiro A."/>
            <person name="Gervers K.A."/>
            <person name="Hundley H."/>
            <person name="Kuo A."/>
            <person name="LaButti K."/>
            <person name="Lang B.F."/>
            <person name="Lipzen A."/>
            <person name="O'Donnell K."/>
            <person name="Pangilinan J."/>
            <person name="Reynolds N."/>
            <person name="Sandor L."/>
            <person name="Smith M.E."/>
            <person name="Tsang A."/>
            <person name="Grigoriev I.V."/>
            <person name="Stajich J.E."/>
            <person name="Spatafora J.W."/>
        </authorList>
    </citation>
    <scope>NUCLEOTIDE SEQUENCE</scope>
    <source>
        <strain evidence="1">RSA 2281</strain>
    </source>
</reference>
<dbReference type="EMBL" id="JAIXMP010000057">
    <property type="protein sequence ID" value="KAI9244680.1"/>
    <property type="molecule type" value="Genomic_DNA"/>
</dbReference>
<proteinExistence type="predicted"/>
<dbReference type="Proteomes" id="UP001209540">
    <property type="component" value="Unassembled WGS sequence"/>
</dbReference>
<evidence type="ECO:0000313" key="2">
    <source>
        <dbReference type="Proteomes" id="UP001209540"/>
    </source>
</evidence>
<accession>A0AAD5P7P5</accession>
<reference evidence="1" key="2">
    <citation type="submission" date="2023-02" db="EMBL/GenBank/DDBJ databases">
        <authorList>
            <consortium name="DOE Joint Genome Institute"/>
            <person name="Mondo S.J."/>
            <person name="Chang Y."/>
            <person name="Wang Y."/>
            <person name="Ahrendt S."/>
            <person name="Andreopoulos W."/>
            <person name="Barry K."/>
            <person name="Beard J."/>
            <person name="Benny G.L."/>
            <person name="Blankenship S."/>
            <person name="Bonito G."/>
            <person name="Cuomo C."/>
            <person name="Desiro A."/>
            <person name="Gervers K.A."/>
            <person name="Hundley H."/>
            <person name="Kuo A."/>
            <person name="LaButti K."/>
            <person name="Lang B.F."/>
            <person name="Lipzen A."/>
            <person name="O'Donnell K."/>
            <person name="Pangilinan J."/>
            <person name="Reynolds N."/>
            <person name="Sandor L."/>
            <person name="Smith M.W."/>
            <person name="Tsang A."/>
            <person name="Grigoriev I.V."/>
            <person name="Stajich J.E."/>
            <person name="Spatafora J.W."/>
        </authorList>
    </citation>
    <scope>NUCLEOTIDE SEQUENCE</scope>
    <source>
        <strain evidence="1">RSA 2281</strain>
    </source>
</reference>
<protein>
    <submittedName>
        <fullName evidence="1">Uncharacterized protein</fullName>
    </submittedName>
</protein>